<evidence type="ECO:0000256" key="8">
    <source>
        <dbReference type="ARBA" id="ARBA00047851"/>
    </source>
</evidence>
<dbReference type="Pfam" id="PF02581">
    <property type="entry name" value="TMP-TENI"/>
    <property type="match status" value="1"/>
</dbReference>
<dbReference type="EMBL" id="FZOF01000011">
    <property type="protein sequence ID" value="SNS95695.1"/>
    <property type="molecule type" value="Genomic_DNA"/>
</dbReference>
<dbReference type="OrthoDB" id="3243336at2"/>
<evidence type="ECO:0000256" key="4">
    <source>
        <dbReference type="ARBA" id="ARBA00022723"/>
    </source>
</evidence>
<feature type="domain" description="Thiamine phosphate synthase/TenI" evidence="13">
    <location>
        <begin position="10"/>
        <end position="199"/>
    </location>
</feature>
<evidence type="ECO:0000256" key="9">
    <source>
        <dbReference type="ARBA" id="ARBA00047883"/>
    </source>
</evidence>
<dbReference type="GO" id="GO:0004789">
    <property type="term" value="F:thiamine-phosphate diphosphorylase activity"/>
    <property type="evidence" value="ECO:0007669"/>
    <property type="project" value="UniProtKB-UniRule"/>
</dbReference>
<evidence type="ECO:0000256" key="6">
    <source>
        <dbReference type="ARBA" id="ARBA00022977"/>
    </source>
</evidence>
<comment type="pathway">
    <text evidence="2 10 12">Cofactor biosynthesis; thiamine diphosphate biosynthesis; thiamine phosphate from 4-amino-2-methyl-5-diphosphomethylpyrimidine and 4-methyl-5-(2-phosphoethyl)-thiazole: step 1/1.</text>
</comment>
<feature type="binding site" evidence="10">
    <location>
        <position position="148"/>
    </location>
    <ligand>
        <name>4-amino-2-methyl-5-(diphosphooxymethyl)pyrimidine</name>
        <dbReference type="ChEBI" id="CHEBI:57841"/>
    </ligand>
</feature>
<dbReference type="GO" id="GO:0009229">
    <property type="term" value="P:thiamine diphosphate biosynthetic process"/>
    <property type="evidence" value="ECO:0007669"/>
    <property type="project" value="UniProtKB-UniRule"/>
</dbReference>
<reference evidence="14 15" key="1">
    <citation type="submission" date="2017-06" db="EMBL/GenBank/DDBJ databases">
        <authorList>
            <person name="Kim H.J."/>
            <person name="Triplett B.A."/>
        </authorList>
    </citation>
    <scope>NUCLEOTIDE SEQUENCE [LARGE SCALE GENOMIC DNA]</scope>
    <source>
        <strain evidence="14 15">CGMCC 4.1858</strain>
    </source>
</reference>
<feature type="binding site" evidence="10">
    <location>
        <position position="117"/>
    </location>
    <ligand>
        <name>4-amino-2-methyl-5-(diphosphooxymethyl)pyrimidine</name>
        <dbReference type="ChEBI" id="CHEBI:57841"/>
    </ligand>
</feature>
<evidence type="ECO:0000256" key="11">
    <source>
        <dbReference type="RuleBase" id="RU003826"/>
    </source>
</evidence>
<keyword evidence="14" id="KW-0418">Kinase</keyword>
<evidence type="ECO:0000313" key="14">
    <source>
        <dbReference type="EMBL" id="SNS95695.1"/>
    </source>
</evidence>
<comment type="function">
    <text evidence="1 10">Condenses 4-methyl-5-(beta-hydroxyethyl)thiazole monophosphate (THZ-P) and 2-methyl-4-amino-5-hydroxymethyl pyrimidine pyrophosphate (HMP-PP) to form thiamine monophosphate (TMP).</text>
</comment>
<dbReference type="InterPro" id="IPR013785">
    <property type="entry name" value="Aldolase_TIM"/>
</dbReference>
<dbReference type="SUPFAM" id="SSF51391">
    <property type="entry name" value="Thiamin phosphate synthase"/>
    <property type="match status" value="1"/>
</dbReference>
<keyword evidence="6 10" id="KW-0784">Thiamine biosynthesis</keyword>
<dbReference type="GO" id="GO:0000287">
    <property type="term" value="F:magnesium ion binding"/>
    <property type="evidence" value="ECO:0007669"/>
    <property type="project" value="UniProtKB-UniRule"/>
</dbReference>
<evidence type="ECO:0000256" key="1">
    <source>
        <dbReference type="ARBA" id="ARBA00003814"/>
    </source>
</evidence>
<proteinExistence type="inferred from homology"/>
<evidence type="ECO:0000256" key="2">
    <source>
        <dbReference type="ARBA" id="ARBA00005165"/>
    </source>
</evidence>
<keyword evidence="15" id="KW-1185">Reference proteome</keyword>
<evidence type="ECO:0000256" key="7">
    <source>
        <dbReference type="ARBA" id="ARBA00047334"/>
    </source>
</evidence>
<dbReference type="CDD" id="cd00564">
    <property type="entry name" value="TMP_TenI"/>
    <property type="match status" value="1"/>
</dbReference>
<comment type="catalytic activity">
    <reaction evidence="9 10 11">
        <text>2-[(2R,5Z)-2-carboxy-4-methylthiazol-5(2H)-ylidene]ethyl phosphate + 4-amino-2-methyl-5-(diphosphooxymethyl)pyrimidine + 2 H(+) = thiamine phosphate + CO2 + diphosphate</text>
        <dbReference type="Rhea" id="RHEA:47844"/>
        <dbReference type="ChEBI" id="CHEBI:15378"/>
        <dbReference type="ChEBI" id="CHEBI:16526"/>
        <dbReference type="ChEBI" id="CHEBI:33019"/>
        <dbReference type="ChEBI" id="CHEBI:37575"/>
        <dbReference type="ChEBI" id="CHEBI:57841"/>
        <dbReference type="ChEBI" id="CHEBI:62899"/>
        <dbReference type="EC" id="2.5.1.3"/>
    </reaction>
</comment>
<gene>
    <name evidence="10" type="primary">thiE</name>
    <name evidence="14" type="ORF">SAMN05216252_11167</name>
</gene>
<evidence type="ECO:0000256" key="10">
    <source>
        <dbReference type="HAMAP-Rule" id="MF_00097"/>
    </source>
</evidence>
<feature type="binding site" evidence="10">
    <location>
        <position position="74"/>
    </location>
    <ligand>
        <name>Mg(2+)</name>
        <dbReference type="ChEBI" id="CHEBI:18420"/>
    </ligand>
</feature>
<comment type="similarity">
    <text evidence="10 11">Belongs to the thiamine-phosphate synthase family.</text>
</comment>
<comment type="cofactor">
    <cofactor evidence="10">
        <name>Mg(2+)</name>
        <dbReference type="ChEBI" id="CHEBI:18420"/>
    </cofactor>
    <text evidence="10">Binds 1 Mg(2+) ion per subunit.</text>
</comment>
<feature type="binding site" evidence="10">
    <location>
        <position position="73"/>
    </location>
    <ligand>
        <name>4-amino-2-methyl-5-(diphosphooxymethyl)pyrimidine</name>
        <dbReference type="ChEBI" id="CHEBI:57841"/>
    </ligand>
</feature>
<organism evidence="14 15">
    <name type="scientific">Actinacidiphila glaucinigra</name>
    <dbReference type="NCBI Taxonomy" id="235986"/>
    <lineage>
        <taxon>Bacteria</taxon>
        <taxon>Bacillati</taxon>
        <taxon>Actinomycetota</taxon>
        <taxon>Actinomycetes</taxon>
        <taxon>Kitasatosporales</taxon>
        <taxon>Streptomycetaceae</taxon>
        <taxon>Actinacidiphila</taxon>
    </lineage>
</organism>
<sequence length="229" mass="23362">MTVTPVDLSVYLVTDAAQCEARGRSVAETVAQAVKGGVTAVQIREKHTDGGDFLRTVTEVAAVLPEHVALIVNDRVDVFLAARAAGIRVSGVHVGQSDLPPSAVRDLIGPHAVLGLSAATPDELRAAAQDPAGVHHVGIGALHATRTKADAPPSLGHDGFARLARLSDLPAVAIGGVNPADLPRLREAGAAGAAVVSGICAAQDPSAAARAYADAWSRVPARSREKDLA</sequence>
<dbReference type="GO" id="GO:0016301">
    <property type="term" value="F:kinase activity"/>
    <property type="evidence" value="ECO:0007669"/>
    <property type="project" value="UniProtKB-KW"/>
</dbReference>
<keyword evidence="5 10" id="KW-0460">Magnesium</keyword>
<feature type="binding site" evidence="10">
    <location>
        <position position="98"/>
    </location>
    <ligand>
        <name>Mg(2+)</name>
        <dbReference type="ChEBI" id="CHEBI:18420"/>
    </ligand>
</feature>
<dbReference type="RefSeq" id="WP_089225687.1">
    <property type="nucleotide sequence ID" value="NZ_FZOF01000011.1"/>
</dbReference>
<name>A0A239IQ58_9ACTN</name>
<comment type="catalytic activity">
    <reaction evidence="7 10 11">
        <text>4-methyl-5-(2-phosphooxyethyl)-thiazole + 4-amino-2-methyl-5-(diphosphooxymethyl)pyrimidine + H(+) = thiamine phosphate + diphosphate</text>
        <dbReference type="Rhea" id="RHEA:22328"/>
        <dbReference type="ChEBI" id="CHEBI:15378"/>
        <dbReference type="ChEBI" id="CHEBI:33019"/>
        <dbReference type="ChEBI" id="CHEBI:37575"/>
        <dbReference type="ChEBI" id="CHEBI:57841"/>
        <dbReference type="ChEBI" id="CHEBI:58296"/>
        <dbReference type="EC" id="2.5.1.3"/>
    </reaction>
</comment>
<dbReference type="PANTHER" id="PTHR20857:SF15">
    <property type="entry name" value="THIAMINE-PHOSPHATE SYNTHASE"/>
    <property type="match status" value="1"/>
</dbReference>
<feature type="binding site" evidence="10">
    <location>
        <begin position="196"/>
        <end position="197"/>
    </location>
    <ligand>
        <name>2-[(2R,5Z)-2-carboxy-4-methylthiazol-5(2H)-ylidene]ethyl phosphate</name>
        <dbReference type="ChEBI" id="CHEBI:62899"/>
    </ligand>
</feature>
<dbReference type="PANTHER" id="PTHR20857">
    <property type="entry name" value="THIAMINE-PHOSPHATE PYROPHOSPHORYLASE"/>
    <property type="match status" value="1"/>
</dbReference>
<dbReference type="InterPro" id="IPR022998">
    <property type="entry name" value="ThiamineP_synth_TenI"/>
</dbReference>
<feature type="binding site" evidence="10">
    <location>
        <position position="176"/>
    </location>
    <ligand>
        <name>2-[(2R,5Z)-2-carboxy-4-methylthiazol-5(2H)-ylidene]ethyl phosphate</name>
        <dbReference type="ChEBI" id="CHEBI:62899"/>
    </ligand>
</feature>
<keyword evidence="3 10" id="KW-0808">Transferase</keyword>
<evidence type="ECO:0000256" key="3">
    <source>
        <dbReference type="ARBA" id="ARBA00022679"/>
    </source>
</evidence>
<protein>
    <recommendedName>
        <fullName evidence="10">Thiamine-phosphate synthase</fullName>
        <shortName evidence="10">TP synthase</shortName>
        <shortName evidence="10">TPS</shortName>
        <ecNumber evidence="10">2.5.1.3</ecNumber>
    </recommendedName>
    <alternativeName>
        <fullName evidence="10">Thiamine-phosphate pyrophosphorylase</fullName>
        <shortName evidence="10">TMP pyrophosphorylase</shortName>
        <shortName evidence="10">TMP-PPase</shortName>
    </alternativeName>
</protein>
<keyword evidence="4 10" id="KW-0479">Metal-binding</keyword>
<feature type="binding site" evidence="10">
    <location>
        <begin position="42"/>
        <end position="46"/>
    </location>
    <ligand>
        <name>4-amino-2-methyl-5-(diphosphooxymethyl)pyrimidine</name>
        <dbReference type="ChEBI" id="CHEBI:57841"/>
    </ligand>
</feature>
<dbReference type="Proteomes" id="UP000198280">
    <property type="component" value="Unassembled WGS sequence"/>
</dbReference>
<dbReference type="InterPro" id="IPR036206">
    <property type="entry name" value="ThiamineP_synth_sf"/>
</dbReference>
<dbReference type="HAMAP" id="MF_00097">
    <property type="entry name" value="TMP_synthase"/>
    <property type="match status" value="1"/>
</dbReference>
<accession>A0A239IQ58</accession>
<dbReference type="InterPro" id="IPR034291">
    <property type="entry name" value="TMP_synthase"/>
</dbReference>
<evidence type="ECO:0000259" key="13">
    <source>
        <dbReference type="Pfam" id="PF02581"/>
    </source>
</evidence>
<dbReference type="UniPathway" id="UPA00060">
    <property type="reaction ID" value="UER00141"/>
</dbReference>
<dbReference type="Gene3D" id="3.20.20.70">
    <property type="entry name" value="Aldolase class I"/>
    <property type="match status" value="1"/>
</dbReference>
<evidence type="ECO:0000313" key="15">
    <source>
        <dbReference type="Proteomes" id="UP000198280"/>
    </source>
</evidence>
<comment type="catalytic activity">
    <reaction evidence="8 10 11">
        <text>2-(2-carboxy-4-methylthiazol-5-yl)ethyl phosphate + 4-amino-2-methyl-5-(diphosphooxymethyl)pyrimidine + 2 H(+) = thiamine phosphate + CO2 + diphosphate</text>
        <dbReference type="Rhea" id="RHEA:47848"/>
        <dbReference type="ChEBI" id="CHEBI:15378"/>
        <dbReference type="ChEBI" id="CHEBI:16526"/>
        <dbReference type="ChEBI" id="CHEBI:33019"/>
        <dbReference type="ChEBI" id="CHEBI:37575"/>
        <dbReference type="ChEBI" id="CHEBI:57841"/>
        <dbReference type="ChEBI" id="CHEBI:62890"/>
        <dbReference type="EC" id="2.5.1.3"/>
    </reaction>
</comment>
<dbReference type="EC" id="2.5.1.3" evidence="10"/>
<dbReference type="AlphaFoldDB" id="A0A239IQ58"/>
<dbReference type="GO" id="GO:0009228">
    <property type="term" value="P:thiamine biosynthetic process"/>
    <property type="evidence" value="ECO:0007669"/>
    <property type="project" value="UniProtKB-KW"/>
</dbReference>
<dbReference type="GO" id="GO:0005737">
    <property type="term" value="C:cytoplasm"/>
    <property type="evidence" value="ECO:0007669"/>
    <property type="project" value="TreeGrafter"/>
</dbReference>
<evidence type="ECO:0000256" key="12">
    <source>
        <dbReference type="RuleBase" id="RU004253"/>
    </source>
</evidence>
<dbReference type="NCBIfam" id="TIGR00693">
    <property type="entry name" value="thiE"/>
    <property type="match status" value="1"/>
</dbReference>
<feature type="binding site" evidence="10">
    <location>
        <begin position="145"/>
        <end position="147"/>
    </location>
    <ligand>
        <name>2-[(2R,5Z)-2-carboxy-4-methylthiazol-5(2H)-ylidene]ethyl phosphate</name>
        <dbReference type="ChEBI" id="CHEBI:62899"/>
    </ligand>
</feature>
<evidence type="ECO:0000256" key="5">
    <source>
        <dbReference type="ARBA" id="ARBA00022842"/>
    </source>
</evidence>